<dbReference type="AlphaFoldDB" id="A0A6H5FW39"/>
<feature type="compositionally biased region" description="Basic and acidic residues" evidence="1">
    <location>
        <begin position="56"/>
        <end position="66"/>
    </location>
</feature>
<sequence>MICLNCMPDKLLNPEHWERRLAQLGRSGNAAYNIKGPVITDENSVSRTHCTTPDYSENRPYRRDRLGTIQNNG</sequence>
<name>A0A6H5FW39_9HEMI</name>
<accession>A0A6H5FW39</accession>
<keyword evidence="3" id="KW-1185">Reference proteome</keyword>
<reference evidence="2 3" key="1">
    <citation type="submission" date="2020-02" db="EMBL/GenBank/DDBJ databases">
        <authorList>
            <person name="Ferguson B K."/>
        </authorList>
    </citation>
    <scope>NUCLEOTIDE SEQUENCE [LARGE SCALE GENOMIC DNA]</scope>
</reference>
<feature type="compositionally biased region" description="Polar residues" evidence="1">
    <location>
        <begin position="44"/>
        <end position="55"/>
    </location>
</feature>
<feature type="non-terminal residue" evidence="2">
    <location>
        <position position="73"/>
    </location>
</feature>
<protein>
    <submittedName>
        <fullName evidence="2">Uncharacterized protein</fullName>
    </submittedName>
</protein>
<evidence type="ECO:0000313" key="2">
    <source>
        <dbReference type="EMBL" id="CAA9993662.1"/>
    </source>
</evidence>
<dbReference type="Proteomes" id="UP000479000">
    <property type="component" value="Unassembled WGS sequence"/>
</dbReference>
<feature type="region of interest" description="Disordered" evidence="1">
    <location>
        <begin position="44"/>
        <end position="73"/>
    </location>
</feature>
<dbReference type="EMBL" id="CADCXU010000989">
    <property type="protein sequence ID" value="CAA9993662.1"/>
    <property type="molecule type" value="Genomic_DNA"/>
</dbReference>
<gene>
    <name evidence="2" type="ORF">NTEN_LOCUS564</name>
</gene>
<proteinExistence type="predicted"/>
<evidence type="ECO:0000256" key="1">
    <source>
        <dbReference type="SAM" id="MobiDB-lite"/>
    </source>
</evidence>
<evidence type="ECO:0000313" key="3">
    <source>
        <dbReference type="Proteomes" id="UP000479000"/>
    </source>
</evidence>
<organism evidence="2 3">
    <name type="scientific">Nesidiocoris tenuis</name>
    <dbReference type="NCBI Taxonomy" id="355587"/>
    <lineage>
        <taxon>Eukaryota</taxon>
        <taxon>Metazoa</taxon>
        <taxon>Ecdysozoa</taxon>
        <taxon>Arthropoda</taxon>
        <taxon>Hexapoda</taxon>
        <taxon>Insecta</taxon>
        <taxon>Pterygota</taxon>
        <taxon>Neoptera</taxon>
        <taxon>Paraneoptera</taxon>
        <taxon>Hemiptera</taxon>
        <taxon>Heteroptera</taxon>
        <taxon>Panheteroptera</taxon>
        <taxon>Cimicomorpha</taxon>
        <taxon>Miridae</taxon>
        <taxon>Dicyphina</taxon>
        <taxon>Nesidiocoris</taxon>
    </lineage>
</organism>